<dbReference type="AlphaFoldDB" id="A0A067LWQ1"/>
<dbReference type="EMBL" id="KL198125">
    <property type="protein sequence ID" value="KDQ06725.1"/>
    <property type="molecule type" value="Genomic_DNA"/>
</dbReference>
<accession>A0A067LWQ1</accession>
<evidence type="ECO:0000256" key="1">
    <source>
        <dbReference type="SAM" id="MobiDB-lite"/>
    </source>
</evidence>
<proteinExistence type="predicted"/>
<dbReference type="OrthoDB" id="2576311at2759"/>
<dbReference type="InParanoid" id="A0A067LWQ1"/>
<organism evidence="4 5">
    <name type="scientific">Botryobasidium botryosum (strain FD-172 SS1)</name>
    <dbReference type="NCBI Taxonomy" id="930990"/>
    <lineage>
        <taxon>Eukaryota</taxon>
        <taxon>Fungi</taxon>
        <taxon>Dikarya</taxon>
        <taxon>Basidiomycota</taxon>
        <taxon>Agaricomycotina</taxon>
        <taxon>Agaricomycetes</taxon>
        <taxon>Cantharellales</taxon>
        <taxon>Botryobasidiaceae</taxon>
        <taxon>Botryobasidium</taxon>
    </lineage>
</organism>
<reference evidence="5" key="1">
    <citation type="journal article" date="2014" name="Proc. Natl. Acad. Sci. U.S.A.">
        <title>Extensive sampling of basidiomycete genomes demonstrates inadequacy of the white-rot/brown-rot paradigm for wood decay fungi.</title>
        <authorList>
            <person name="Riley R."/>
            <person name="Salamov A.A."/>
            <person name="Brown D.W."/>
            <person name="Nagy L.G."/>
            <person name="Floudas D."/>
            <person name="Held B.W."/>
            <person name="Levasseur A."/>
            <person name="Lombard V."/>
            <person name="Morin E."/>
            <person name="Otillar R."/>
            <person name="Lindquist E.A."/>
            <person name="Sun H."/>
            <person name="LaButti K.M."/>
            <person name="Schmutz J."/>
            <person name="Jabbour D."/>
            <person name="Luo H."/>
            <person name="Baker S.E."/>
            <person name="Pisabarro A.G."/>
            <person name="Walton J.D."/>
            <person name="Blanchette R.A."/>
            <person name="Henrissat B."/>
            <person name="Martin F."/>
            <person name="Cullen D."/>
            <person name="Hibbett D.S."/>
            <person name="Grigoriev I.V."/>
        </authorList>
    </citation>
    <scope>NUCLEOTIDE SEQUENCE [LARGE SCALE GENOMIC DNA]</scope>
    <source>
        <strain evidence="5">FD-172 SS1</strain>
    </source>
</reference>
<name>A0A067LWQ1_BOTB1</name>
<feature type="transmembrane region" description="Helical" evidence="2">
    <location>
        <begin position="194"/>
        <end position="218"/>
    </location>
</feature>
<dbReference type="HOGENOM" id="CLU_053888_3_0_1"/>
<sequence length="312" mass="32412">MLSVAPTQTALALLALFALTADAQGSTNATCLPAYSWMSNSLGQSPCLVSAWVTSVCNGPWVVGPINGPSSTYQPPGSDEATNCRCSTVQYQLISACTICQGGLNASTWSTWTENCPQSLITKGFPRAVPTNTTIPSWAYLDPTISGIFDVNAALAANNLPIFPPATPSPAAASSFPAPPPPEDNDSRPRIHPAAAIGGALGGTLGIVGLAASAYFFMRHRSQRGKFRSAGPYNASSAAFSAHSGVPLAGVYPGPHFPGHGLASDPQLVNDSMMEFQLPSQHSRGRALGTLEYLPGSNPDRIAPGFTGRPEL</sequence>
<keyword evidence="2" id="KW-1133">Transmembrane helix</keyword>
<feature type="region of interest" description="Disordered" evidence="1">
    <location>
        <begin position="169"/>
        <end position="190"/>
    </location>
</feature>
<gene>
    <name evidence="4" type="ORF">BOTBODRAFT_39381</name>
</gene>
<protein>
    <submittedName>
        <fullName evidence="4">Uncharacterized protein</fullName>
    </submittedName>
</protein>
<evidence type="ECO:0000313" key="5">
    <source>
        <dbReference type="Proteomes" id="UP000027195"/>
    </source>
</evidence>
<evidence type="ECO:0000256" key="3">
    <source>
        <dbReference type="SAM" id="SignalP"/>
    </source>
</evidence>
<keyword evidence="3" id="KW-0732">Signal</keyword>
<keyword evidence="2" id="KW-0472">Membrane</keyword>
<feature type="signal peptide" evidence="3">
    <location>
        <begin position="1"/>
        <end position="25"/>
    </location>
</feature>
<dbReference type="Proteomes" id="UP000027195">
    <property type="component" value="Unassembled WGS sequence"/>
</dbReference>
<dbReference type="STRING" id="930990.A0A067LWQ1"/>
<keyword evidence="5" id="KW-1185">Reference proteome</keyword>
<keyword evidence="2" id="KW-0812">Transmembrane</keyword>
<feature type="chain" id="PRO_5001645044" evidence="3">
    <location>
        <begin position="26"/>
        <end position="312"/>
    </location>
</feature>
<evidence type="ECO:0000313" key="4">
    <source>
        <dbReference type="EMBL" id="KDQ06725.1"/>
    </source>
</evidence>
<evidence type="ECO:0000256" key="2">
    <source>
        <dbReference type="SAM" id="Phobius"/>
    </source>
</evidence>